<dbReference type="InterPro" id="IPR018170">
    <property type="entry name" value="Aldo/ket_reductase_CS"/>
</dbReference>
<sequence>MIDAKQQGLAKSIGLSNFNEQMIDRIIDNGLEVPAVLQVEINLNLQQPELLQYCKDKNIVVMGFTPFGSLFYGKAKPDAPPPRVDDPSLVEIAKKYNKTVPQIALRYLIELGVVPIPKSLTKSRIEQNIDVFDFKLTEEERTLLKSFDKGYRTIPQLKWLDHPFYPFKKST</sequence>
<evidence type="ECO:0000313" key="5">
    <source>
        <dbReference type="EMBL" id="CAK1592959.1"/>
    </source>
</evidence>
<dbReference type="Pfam" id="PF00248">
    <property type="entry name" value="Aldo_ket_red"/>
    <property type="match status" value="1"/>
</dbReference>
<dbReference type="PRINTS" id="PR00069">
    <property type="entry name" value="ALDKETRDTASE"/>
</dbReference>
<dbReference type="EMBL" id="CAVLGL010000088">
    <property type="protein sequence ID" value="CAK1592959.1"/>
    <property type="molecule type" value="Genomic_DNA"/>
</dbReference>
<keyword evidence="3" id="KW-0560">Oxidoreductase</keyword>
<evidence type="ECO:0000256" key="1">
    <source>
        <dbReference type="ARBA" id="ARBA00007905"/>
    </source>
</evidence>
<dbReference type="SUPFAM" id="SSF51430">
    <property type="entry name" value="NAD(P)-linked oxidoreductase"/>
    <property type="match status" value="1"/>
</dbReference>
<dbReference type="InterPro" id="IPR023210">
    <property type="entry name" value="NADP_OxRdtase_dom"/>
</dbReference>
<dbReference type="PROSITE" id="PS00063">
    <property type="entry name" value="ALDOKETO_REDUCTASE_3"/>
    <property type="match status" value="1"/>
</dbReference>
<keyword evidence="2" id="KW-0521">NADP</keyword>
<dbReference type="PANTHER" id="PTHR43827">
    <property type="entry name" value="2,5-DIKETO-D-GLUCONIC ACID REDUCTASE"/>
    <property type="match status" value="1"/>
</dbReference>
<gene>
    <name evidence="5" type="ORF">PARMNEM_LOCUS12819</name>
</gene>
<evidence type="ECO:0000256" key="3">
    <source>
        <dbReference type="ARBA" id="ARBA00023002"/>
    </source>
</evidence>
<comment type="similarity">
    <text evidence="1">Belongs to the aldo/keto reductase family.</text>
</comment>
<dbReference type="Gene3D" id="3.20.20.100">
    <property type="entry name" value="NADP-dependent oxidoreductase domain"/>
    <property type="match status" value="1"/>
</dbReference>
<dbReference type="PANTHER" id="PTHR43827:SF3">
    <property type="entry name" value="NADP-DEPENDENT OXIDOREDUCTASE DOMAIN-CONTAINING PROTEIN"/>
    <property type="match status" value="1"/>
</dbReference>
<evidence type="ECO:0000259" key="4">
    <source>
        <dbReference type="Pfam" id="PF00248"/>
    </source>
</evidence>
<dbReference type="PROSITE" id="PS00062">
    <property type="entry name" value="ALDOKETO_REDUCTASE_2"/>
    <property type="match status" value="1"/>
</dbReference>
<comment type="caution">
    <text evidence="5">The sequence shown here is derived from an EMBL/GenBank/DDBJ whole genome shotgun (WGS) entry which is preliminary data.</text>
</comment>
<dbReference type="Proteomes" id="UP001314205">
    <property type="component" value="Unassembled WGS sequence"/>
</dbReference>
<name>A0AAV1LFZ0_9NEOP</name>
<organism evidence="5 6">
    <name type="scientific">Parnassius mnemosyne</name>
    <name type="common">clouded apollo</name>
    <dbReference type="NCBI Taxonomy" id="213953"/>
    <lineage>
        <taxon>Eukaryota</taxon>
        <taxon>Metazoa</taxon>
        <taxon>Ecdysozoa</taxon>
        <taxon>Arthropoda</taxon>
        <taxon>Hexapoda</taxon>
        <taxon>Insecta</taxon>
        <taxon>Pterygota</taxon>
        <taxon>Neoptera</taxon>
        <taxon>Endopterygota</taxon>
        <taxon>Lepidoptera</taxon>
        <taxon>Glossata</taxon>
        <taxon>Ditrysia</taxon>
        <taxon>Papilionoidea</taxon>
        <taxon>Papilionidae</taxon>
        <taxon>Parnassiinae</taxon>
        <taxon>Parnassini</taxon>
        <taxon>Parnassius</taxon>
        <taxon>Driopa</taxon>
    </lineage>
</organism>
<accession>A0AAV1LFZ0</accession>
<proteinExistence type="inferred from homology"/>
<dbReference type="GO" id="GO:0016616">
    <property type="term" value="F:oxidoreductase activity, acting on the CH-OH group of donors, NAD or NADP as acceptor"/>
    <property type="evidence" value="ECO:0007669"/>
    <property type="project" value="UniProtKB-ARBA"/>
</dbReference>
<protein>
    <recommendedName>
        <fullName evidence="4">NADP-dependent oxidoreductase domain-containing protein</fullName>
    </recommendedName>
</protein>
<evidence type="ECO:0000313" key="6">
    <source>
        <dbReference type="Proteomes" id="UP001314205"/>
    </source>
</evidence>
<dbReference type="InterPro" id="IPR020471">
    <property type="entry name" value="AKR"/>
</dbReference>
<keyword evidence="6" id="KW-1185">Reference proteome</keyword>
<dbReference type="AlphaFoldDB" id="A0AAV1LFZ0"/>
<reference evidence="5 6" key="1">
    <citation type="submission" date="2023-11" db="EMBL/GenBank/DDBJ databases">
        <authorList>
            <person name="Hedman E."/>
            <person name="Englund M."/>
            <person name="Stromberg M."/>
            <person name="Nyberg Akerstrom W."/>
            <person name="Nylinder S."/>
            <person name="Jareborg N."/>
            <person name="Kallberg Y."/>
            <person name="Kronander E."/>
        </authorList>
    </citation>
    <scope>NUCLEOTIDE SEQUENCE [LARGE SCALE GENOMIC DNA]</scope>
</reference>
<dbReference type="InterPro" id="IPR036812">
    <property type="entry name" value="NAD(P)_OxRdtase_dom_sf"/>
</dbReference>
<feature type="domain" description="NADP-dependent oxidoreductase" evidence="4">
    <location>
        <begin position="3"/>
        <end position="147"/>
    </location>
</feature>
<evidence type="ECO:0000256" key="2">
    <source>
        <dbReference type="ARBA" id="ARBA00022857"/>
    </source>
</evidence>